<gene>
    <name evidence="3" type="ORF">JYK14_13300</name>
</gene>
<dbReference type="InterPro" id="IPR000160">
    <property type="entry name" value="GGDEF_dom"/>
</dbReference>
<evidence type="ECO:0000259" key="2">
    <source>
        <dbReference type="PROSITE" id="PS50887"/>
    </source>
</evidence>
<dbReference type="SUPFAM" id="SSF55073">
    <property type="entry name" value="Nucleotide cyclase"/>
    <property type="match status" value="1"/>
</dbReference>
<dbReference type="RefSeq" id="WP_252953759.1">
    <property type="nucleotide sequence ID" value="NZ_JAFIRR010000082.1"/>
</dbReference>
<dbReference type="Proteomes" id="UP001523392">
    <property type="component" value="Unassembled WGS sequence"/>
</dbReference>
<reference evidence="3 4" key="1">
    <citation type="submission" date="2021-12" db="EMBL/GenBank/DDBJ databases">
        <title>Siccirubricoccus leaddurans sp. nov., a high concentration Zn2+ tolerance bacterium.</title>
        <authorList>
            <person name="Cao Y."/>
        </authorList>
    </citation>
    <scope>NUCLEOTIDE SEQUENCE [LARGE SCALE GENOMIC DNA]</scope>
    <source>
        <strain evidence="3 4">KC 17139</strain>
    </source>
</reference>
<sequence>MAPGDPARQVTFPAPFPPPAAWPGGATPSSTVPLFDSGSFKRTGGSCGHEAGDVMLRDVAERLAASLRQRDDVCR</sequence>
<feature type="region of interest" description="Disordered" evidence="1">
    <location>
        <begin position="1"/>
        <end position="37"/>
    </location>
</feature>
<keyword evidence="3" id="KW-0808">Transferase</keyword>
<dbReference type="Gene3D" id="3.30.70.270">
    <property type="match status" value="1"/>
</dbReference>
<feature type="domain" description="GGDEF" evidence="2">
    <location>
        <begin position="28"/>
        <end position="75"/>
    </location>
</feature>
<dbReference type="GO" id="GO:0052621">
    <property type="term" value="F:diguanylate cyclase activity"/>
    <property type="evidence" value="ECO:0007669"/>
    <property type="project" value="UniProtKB-EC"/>
</dbReference>
<accession>A0ABT1D5E2</accession>
<dbReference type="InterPro" id="IPR043128">
    <property type="entry name" value="Rev_trsase/Diguanyl_cyclase"/>
</dbReference>
<dbReference type="EMBL" id="JAFIRR010000082">
    <property type="protein sequence ID" value="MCO6417131.1"/>
    <property type="molecule type" value="Genomic_DNA"/>
</dbReference>
<evidence type="ECO:0000256" key="1">
    <source>
        <dbReference type="SAM" id="MobiDB-lite"/>
    </source>
</evidence>
<dbReference type="Pfam" id="PF00990">
    <property type="entry name" value="GGDEF"/>
    <property type="match status" value="1"/>
</dbReference>
<dbReference type="EC" id="2.7.7.65" evidence="3"/>
<keyword evidence="4" id="KW-1185">Reference proteome</keyword>
<comment type="caution">
    <text evidence="3">The sequence shown here is derived from an EMBL/GenBank/DDBJ whole genome shotgun (WGS) entry which is preliminary data.</text>
</comment>
<organism evidence="3 4">
    <name type="scientific">Siccirubricoccus soli</name>
    <dbReference type="NCBI Taxonomy" id="2899147"/>
    <lineage>
        <taxon>Bacteria</taxon>
        <taxon>Pseudomonadati</taxon>
        <taxon>Pseudomonadota</taxon>
        <taxon>Alphaproteobacteria</taxon>
        <taxon>Acetobacterales</taxon>
        <taxon>Roseomonadaceae</taxon>
        <taxon>Siccirubricoccus</taxon>
    </lineage>
</organism>
<proteinExistence type="predicted"/>
<evidence type="ECO:0000313" key="3">
    <source>
        <dbReference type="EMBL" id="MCO6417131.1"/>
    </source>
</evidence>
<dbReference type="InterPro" id="IPR029787">
    <property type="entry name" value="Nucleotide_cyclase"/>
</dbReference>
<name>A0ABT1D5E2_9PROT</name>
<protein>
    <submittedName>
        <fullName evidence="3">Diguanylate cyclase</fullName>
        <ecNumber evidence="3">2.7.7.65</ecNumber>
    </submittedName>
</protein>
<dbReference type="PROSITE" id="PS50887">
    <property type="entry name" value="GGDEF"/>
    <property type="match status" value="1"/>
</dbReference>
<evidence type="ECO:0000313" key="4">
    <source>
        <dbReference type="Proteomes" id="UP001523392"/>
    </source>
</evidence>
<keyword evidence="3" id="KW-0548">Nucleotidyltransferase</keyword>